<dbReference type="AlphaFoldDB" id="A0A1E7X7W3"/>
<reference evidence="2" key="1">
    <citation type="journal article" date="2016" name="Front. Microbiol.">
        <title>Molecular Keys to the Janthinobacterium and Duganella spp. Interaction with the Plant Pathogen Fusarium graminearum.</title>
        <authorList>
            <person name="Haack F.S."/>
            <person name="Poehlein A."/>
            <person name="Kroger C."/>
            <person name="Voigt C.A."/>
            <person name="Piepenbring M."/>
            <person name="Bode H.B."/>
            <person name="Daniel R."/>
            <person name="Schafer W."/>
            <person name="Streit W.R."/>
        </authorList>
    </citation>
    <scope>NUCLEOTIDE SEQUENCE [LARGE SCALE GENOMIC DNA]</scope>
    <source>
        <strain evidence="2">T54</strain>
    </source>
</reference>
<dbReference type="EMBL" id="LROM01000024">
    <property type="protein sequence ID" value="OFA09042.1"/>
    <property type="molecule type" value="Genomic_DNA"/>
</dbReference>
<comment type="caution">
    <text evidence="1">The sequence shown here is derived from an EMBL/GenBank/DDBJ whole genome shotgun (WGS) entry which is preliminary data.</text>
</comment>
<dbReference type="RefSeq" id="WP_070245931.1">
    <property type="nucleotide sequence ID" value="NZ_LROM01000024.1"/>
</dbReference>
<dbReference type="Proteomes" id="UP000175989">
    <property type="component" value="Unassembled WGS sequence"/>
</dbReference>
<evidence type="ECO:0000313" key="2">
    <source>
        <dbReference type="Proteomes" id="UP000175989"/>
    </source>
</evidence>
<keyword evidence="2" id="KW-1185">Reference proteome</keyword>
<name>A0A1E7X7W3_9BURK</name>
<accession>A0A1E7X7W3</accession>
<gene>
    <name evidence="1" type="ORF">DUPY_02840</name>
</gene>
<sequence length="96" mass="11354">MKKDFFQPQDHVQTELKEYLRRVFPDYFAEANVHPLPLGISYENNKGVVMASVTLRWQRKPDFKEGQHVAHFTYQETRGVNSLEYNWYCTSGLPND</sequence>
<protein>
    <submittedName>
        <fullName evidence="1">Uncharacterized protein</fullName>
    </submittedName>
</protein>
<evidence type="ECO:0000313" key="1">
    <source>
        <dbReference type="EMBL" id="OFA09042.1"/>
    </source>
</evidence>
<proteinExistence type="predicted"/>
<organism evidence="1 2">
    <name type="scientific">Duganella phyllosphaerae</name>
    <dbReference type="NCBI Taxonomy" id="762836"/>
    <lineage>
        <taxon>Bacteria</taxon>
        <taxon>Pseudomonadati</taxon>
        <taxon>Pseudomonadota</taxon>
        <taxon>Betaproteobacteria</taxon>
        <taxon>Burkholderiales</taxon>
        <taxon>Oxalobacteraceae</taxon>
        <taxon>Telluria group</taxon>
        <taxon>Duganella</taxon>
    </lineage>
</organism>